<dbReference type="GO" id="GO:0046872">
    <property type="term" value="F:metal ion binding"/>
    <property type="evidence" value="ECO:0007669"/>
    <property type="project" value="UniProtKB-KW"/>
</dbReference>
<keyword evidence="4" id="KW-0460">Magnesium</keyword>
<evidence type="ECO:0000256" key="3">
    <source>
        <dbReference type="ARBA" id="ARBA00022723"/>
    </source>
</evidence>
<accession>X1L7B8</accession>
<keyword evidence="2" id="KW-0808">Transferase</keyword>
<dbReference type="GO" id="GO:0008299">
    <property type="term" value="P:isoprenoid biosynthetic process"/>
    <property type="evidence" value="ECO:0007669"/>
    <property type="project" value="UniProtKB-KW"/>
</dbReference>
<name>X1L7B8_9ZZZZ</name>
<evidence type="ECO:0008006" key="7">
    <source>
        <dbReference type="Google" id="ProtNLM"/>
    </source>
</evidence>
<reference evidence="6" key="1">
    <citation type="journal article" date="2014" name="Front. Microbiol.">
        <title>High frequency of phylogenetically diverse reductive dehalogenase-homologous genes in deep subseafloor sedimentary metagenomes.</title>
        <authorList>
            <person name="Kawai M."/>
            <person name="Futagami T."/>
            <person name="Toyoda A."/>
            <person name="Takaki Y."/>
            <person name="Nishi S."/>
            <person name="Hori S."/>
            <person name="Arai W."/>
            <person name="Tsubouchi T."/>
            <person name="Morono Y."/>
            <person name="Uchiyama I."/>
            <person name="Ito T."/>
            <person name="Fujiyama A."/>
            <person name="Inagaki F."/>
            <person name="Takami H."/>
        </authorList>
    </citation>
    <scope>NUCLEOTIDE SEQUENCE</scope>
    <source>
        <strain evidence="6">Expedition CK06-06</strain>
    </source>
</reference>
<evidence type="ECO:0000256" key="5">
    <source>
        <dbReference type="ARBA" id="ARBA00023229"/>
    </source>
</evidence>
<organism evidence="6">
    <name type="scientific">marine sediment metagenome</name>
    <dbReference type="NCBI Taxonomy" id="412755"/>
    <lineage>
        <taxon>unclassified sequences</taxon>
        <taxon>metagenomes</taxon>
        <taxon>ecological metagenomes</taxon>
    </lineage>
</organism>
<comment type="caution">
    <text evidence="6">The sequence shown here is derived from an EMBL/GenBank/DDBJ whole genome shotgun (WGS) entry which is preliminary data.</text>
</comment>
<dbReference type="PANTHER" id="PTHR43281">
    <property type="entry name" value="FARNESYL DIPHOSPHATE SYNTHASE"/>
    <property type="match status" value="1"/>
</dbReference>
<comment type="cofactor">
    <cofactor evidence="1">
        <name>Mg(2+)</name>
        <dbReference type="ChEBI" id="CHEBI:18420"/>
    </cofactor>
</comment>
<dbReference type="EMBL" id="BARV01006621">
    <property type="protein sequence ID" value="GAI15232.1"/>
    <property type="molecule type" value="Genomic_DNA"/>
</dbReference>
<dbReference type="InterPro" id="IPR000092">
    <property type="entry name" value="Polyprenyl_synt"/>
</dbReference>
<protein>
    <recommendedName>
        <fullName evidence="7">Polyprenyl synthetase family protein</fullName>
    </recommendedName>
</protein>
<evidence type="ECO:0000256" key="4">
    <source>
        <dbReference type="ARBA" id="ARBA00022842"/>
    </source>
</evidence>
<dbReference type="PANTHER" id="PTHR43281:SF1">
    <property type="entry name" value="FARNESYL DIPHOSPHATE SYNTHASE"/>
    <property type="match status" value="1"/>
</dbReference>
<keyword evidence="5" id="KW-0414">Isoprene biosynthesis</keyword>
<evidence type="ECO:0000313" key="6">
    <source>
        <dbReference type="EMBL" id="GAI15232.1"/>
    </source>
</evidence>
<gene>
    <name evidence="6" type="ORF">S06H3_13549</name>
</gene>
<sequence length="323" mass="35663">AEEVRKLFNERGAKVLEEAAASVLREKIECVEAKEALSHFMSHWRDVVRPSLVSLACEAVGGDPSITAPMGKSLTLLSGATDIHDDIIDKTMVKEKGHTVVGRFGGDIALMAGDALIFEGFVELFEGLARSDISPEKKLAIVHTIRRLYAEMLDGEALELRFRARTDIKPDEYIYVVRKKAADVEACMRVGAMLGNGSKEQADAVGGYGRLLGTMVLLRNDLEDMLDLNLLNLRIKNESLPLPILYALENDKKKGEILAILKKEKVSRRGAERLLKLISEAGGIDKLEKLFMELKNQAGVKIGKIKIGKIFRTILKATVPKKL</sequence>
<feature type="non-terminal residue" evidence="6">
    <location>
        <position position="1"/>
    </location>
</feature>
<evidence type="ECO:0000256" key="1">
    <source>
        <dbReference type="ARBA" id="ARBA00001946"/>
    </source>
</evidence>
<evidence type="ECO:0000256" key="2">
    <source>
        <dbReference type="ARBA" id="ARBA00022679"/>
    </source>
</evidence>
<dbReference type="Pfam" id="PF00348">
    <property type="entry name" value="polyprenyl_synt"/>
    <property type="match status" value="1"/>
</dbReference>
<dbReference type="SUPFAM" id="SSF48576">
    <property type="entry name" value="Terpenoid synthases"/>
    <property type="match status" value="1"/>
</dbReference>
<dbReference type="AlphaFoldDB" id="X1L7B8"/>
<dbReference type="Gene3D" id="1.10.600.10">
    <property type="entry name" value="Farnesyl Diphosphate Synthase"/>
    <property type="match status" value="1"/>
</dbReference>
<keyword evidence="3" id="KW-0479">Metal-binding</keyword>
<dbReference type="GO" id="GO:0004659">
    <property type="term" value="F:prenyltransferase activity"/>
    <property type="evidence" value="ECO:0007669"/>
    <property type="project" value="InterPro"/>
</dbReference>
<proteinExistence type="predicted"/>
<dbReference type="InterPro" id="IPR008949">
    <property type="entry name" value="Isoprenoid_synthase_dom_sf"/>
</dbReference>